<evidence type="ECO:0000256" key="1">
    <source>
        <dbReference type="ARBA" id="ARBA00022729"/>
    </source>
</evidence>
<dbReference type="PANTHER" id="PTHR31236">
    <property type="entry name" value="BURP DOMAIN PROTEIN USPL1-LIKE"/>
    <property type="match status" value="1"/>
</dbReference>
<evidence type="ECO:0000313" key="3">
    <source>
        <dbReference type="EMBL" id="OAY73344.1"/>
    </source>
</evidence>
<protein>
    <submittedName>
        <fullName evidence="3">BURP domain-containing protein 6</fullName>
    </submittedName>
</protein>
<evidence type="ECO:0000313" key="4">
    <source>
        <dbReference type="Proteomes" id="UP000092600"/>
    </source>
</evidence>
<name>A0A199V8D7_ANACO</name>
<dbReference type="SMART" id="SM01045">
    <property type="entry name" value="BURP"/>
    <property type="match status" value="2"/>
</dbReference>
<dbReference type="InterPro" id="IPR044816">
    <property type="entry name" value="BURP"/>
</dbReference>
<accession>A0A199V8D7</accession>
<gene>
    <name evidence="3" type="ORF">ACMD2_26415</name>
</gene>
<dbReference type="PANTHER" id="PTHR31236:SF31">
    <property type="entry name" value="BURP DOMAIN-CONTAINING PROTEIN 7"/>
    <property type="match status" value="1"/>
</dbReference>
<sequence>LATAVGARYAASPAEVYWQTILPNSPMPSAIRDLLLPDGVGSVFFLEKDLHPGSKMTLHFTRTTSAALLPRRVSDSVPFSSAKLPEILSRFSVDAASARADAIKSTLAECEAPALAGEAKLCATSLESMVDFATASLGTRDLQAVSTAVGREGTPKQAYTVESVKKMSAPGSELVACHGMKYAYAVFHCHTTTAAAYTVSMAGADGMRVEALAACHTDAAAGVEEAFKKLNVKPGSVPLATAVRVRHAASPAEVYSQSVLPNSPMPSAIRDLLLPDGVGSVFFLEKDLHPGSKMTLHFTRTASTATVLLPRRVSDSIPFSSAKLPEILSRFSVDAASARANAIKSTLTECEAPARAGEDWLCVTSLESMVDFTTASLGTRDLWAVSTAVGREGTPKQAYTIESVKKMSTPGSELVACHGMKYAYAVFHCHMTTAATYTVSMAGADGTRVEALAACHTDAAAGVEEAFKKLNVEPWSVPVCHFLPQDDLLWSRN</sequence>
<dbReference type="InterPro" id="IPR004873">
    <property type="entry name" value="BURP_dom"/>
</dbReference>
<feature type="domain" description="BURP" evidence="2">
    <location>
        <begin position="44"/>
        <end position="259"/>
    </location>
</feature>
<dbReference type="PROSITE" id="PS51277">
    <property type="entry name" value="BURP"/>
    <property type="match status" value="2"/>
</dbReference>
<proteinExistence type="predicted"/>
<dbReference type="STRING" id="4615.A0A199V8D7"/>
<feature type="non-terminal residue" evidence="3">
    <location>
        <position position="1"/>
    </location>
</feature>
<dbReference type="EMBL" id="LSRQ01002757">
    <property type="protein sequence ID" value="OAY73344.1"/>
    <property type="molecule type" value="Genomic_DNA"/>
</dbReference>
<reference evidence="3 4" key="1">
    <citation type="journal article" date="2016" name="DNA Res.">
        <title>The draft genome of MD-2 pineapple using hybrid error correction of long reads.</title>
        <authorList>
            <person name="Redwan R.M."/>
            <person name="Saidin A."/>
            <person name="Kumar S.V."/>
        </authorList>
    </citation>
    <scope>NUCLEOTIDE SEQUENCE [LARGE SCALE GENOMIC DNA]</scope>
    <source>
        <strain evidence="4">cv. MD2</strain>
        <tissue evidence="3">Leaf</tissue>
    </source>
</reference>
<comment type="caution">
    <text evidence="3">The sequence shown here is derived from an EMBL/GenBank/DDBJ whole genome shotgun (WGS) entry which is preliminary data.</text>
</comment>
<feature type="domain" description="BURP" evidence="2">
    <location>
        <begin position="282"/>
        <end position="493"/>
    </location>
</feature>
<keyword evidence="1" id="KW-0732">Signal</keyword>
<evidence type="ECO:0000259" key="2">
    <source>
        <dbReference type="PROSITE" id="PS51277"/>
    </source>
</evidence>
<dbReference type="Proteomes" id="UP000092600">
    <property type="component" value="Unassembled WGS sequence"/>
</dbReference>
<organism evidence="3 4">
    <name type="scientific">Ananas comosus</name>
    <name type="common">Pineapple</name>
    <name type="synonym">Ananas ananas</name>
    <dbReference type="NCBI Taxonomy" id="4615"/>
    <lineage>
        <taxon>Eukaryota</taxon>
        <taxon>Viridiplantae</taxon>
        <taxon>Streptophyta</taxon>
        <taxon>Embryophyta</taxon>
        <taxon>Tracheophyta</taxon>
        <taxon>Spermatophyta</taxon>
        <taxon>Magnoliopsida</taxon>
        <taxon>Liliopsida</taxon>
        <taxon>Poales</taxon>
        <taxon>Bromeliaceae</taxon>
        <taxon>Bromelioideae</taxon>
        <taxon>Ananas</taxon>
    </lineage>
</organism>
<dbReference type="Pfam" id="PF03181">
    <property type="entry name" value="BURP"/>
    <property type="match status" value="2"/>
</dbReference>
<dbReference type="AlphaFoldDB" id="A0A199V8D7"/>